<keyword evidence="3" id="KW-1185">Reference proteome</keyword>
<dbReference type="Proteomes" id="UP000185812">
    <property type="component" value="Unassembled WGS sequence"/>
</dbReference>
<protein>
    <submittedName>
        <fullName evidence="2">Uncharacterized protein</fullName>
    </submittedName>
</protein>
<evidence type="ECO:0000313" key="2">
    <source>
        <dbReference type="EMBL" id="SHK06721.1"/>
    </source>
</evidence>
<organism evidence="2 3">
    <name type="scientific">Rhodothermus profundi</name>
    <dbReference type="NCBI Taxonomy" id="633813"/>
    <lineage>
        <taxon>Bacteria</taxon>
        <taxon>Pseudomonadati</taxon>
        <taxon>Rhodothermota</taxon>
        <taxon>Rhodothermia</taxon>
        <taxon>Rhodothermales</taxon>
        <taxon>Rhodothermaceae</taxon>
        <taxon>Rhodothermus</taxon>
    </lineage>
</organism>
<dbReference type="OrthoDB" id="9934353at2"/>
<dbReference type="EMBL" id="FRAU01000001">
    <property type="protein sequence ID" value="SHK06721.1"/>
    <property type="molecule type" value="Genomic_DNA"/>
</dbReference>
<dbReference type="AlphaFoldDB" id="A0A1M6PFN0"/>
<gene>
    <name evidence="2" type="ORF">SAMN04488087_0164</name>
</gene>
<evidence type="ECO:0000256" key="1">
    <source>
        <dbReference type="SAM" id="Coils"/>
    </source>
</evidence>
<dbReference type="STRING" id="633813.SAMN04488087_0164"/>
<feature type="coiled-coil region" evidence="1">
    <location>
        <begin position="33"/>
        <end position="67"/>
    </location>
</feature>
<evidence type="ECO:0000313" key="3">
    <source>
        <dbReference type="Proteomes" id="UP000185812"/>
    </source>
</evidence>
<dbReference type="RefSeq" id="WP_072713982.1">
    <property type="nucleotide sequence ID" value="NZ_FRAU01000001.1"/>
</dbReference>
<proteinExistence type="predicted"/>
<dbReference type="PROSITE" id="PS51257">
    <property type="entry name" value="PROKAR_LIPOPROTEIN"/>
    <property type="match status" value="1"/>
</dbReference>
<name>A0A1M6PFN0_9BACT</name>
<sequence>MKRHLGLLGLLVALIGASGCRFYGYPGGVAQTLMQIEAASEQAAQDLEQALAEIETLRQMARRDEALAPYVAQYESILHAHQRAVLEFEHWKEEVVNHPDDYRRANRTLGAITARHEALLQQYAEVAWAVARRVNPTLQAQAPVAVGPRFFFHVLPPQYIRLVNEQAISPLQVVRYLAAQLG</sequence>
<reference evidence="3" key="1">
    <citation type="submission" date="2016-11" db="EMBL/GenBank/DDBJ databases">
        <authorList>
            <person name="Varghese N."/>
            <person name="Submissions S."/>
        </authorList>
    </citation>
    <scope>NUCLEOTIDE SEQUENCE [LARGE SCALE GENOMIC DNA]</scope>
    <source>
        <strain evidence="3">DSM 22212</strain>
    </source>
</reference>
<accession>A0A1M6PFN0</accession>
<keyword evidence="1" id="KW-0175">Coiled coil</keyword>